<dbReference type="InterPro" id="IPR002587">
    <property type="entry name" value="Myo-inos-1-P_Synthase"/>
</dbReference>
<evidence type="ECO:0000313" key="4">
    <source>
        <dbReference type="Proteomes" id="UP001595593"/>
    </source>
</evidence>
<evidence type="ECO:0000259" key="2">
    <source>
        <dbReference type="Pfam" id="PF01658"/>
    </source>
</evidence>
<comment type="caution">
    <text evidence="3">The sequence shown here is derived from an EMBL/GenBank/DDBJ whole genome shotgun (WGS) entry which is preliminary data.</text>
</comment>
<dbReference type="PIRSF" id="PIRSF015578">
    <property type="entry name" value="Myoinos-ppht_syn"/>
    <property type="match status" value="1"/>
</dbReference>
<proteinExistence type="inferred from homology"/>
<dbReference type="RefSeq" id="WP_379594831.1">
    <property type="nucleotide sequence ID" value="NZ_JBHRTN010000006.1"/>
</dbReference>
<comment type="similarity">
    <text evidence="1">Belongs to the myo-inositol 1-phosphate synthase family.</text>
</comment>
<evidence type="ECO:0000256" key="1">
    <source>
        <dbReference type="ARBA" id="ARBA00010813"/>
    </source>
</evidence>
<accession>A0ABV7FYB2</accession>
<reference evidence="4" key="1">
    <citation type="journal article" date="2019" name="Int. J. Syst. Evol. Microbiol.">
        <title>The Global Catalogue of Microorganisms (GCM) 10K type strain sequencing project: providing services to taxonomists for standard genome sequencing and annotation.</title>
        <authorList>
            <consortium name="The Broad Institute Genomics Platform"/>
            <consortium name="The Broad Institute Genome Sequencing Center for Infectious Disease"/>
            <person name="Wu L."/>
            <person name="Ma J."/>
        </authorList>
    </citation>
    <scope>NUCLEOTIDE SEQUENCE [LARGE SCALE GENOMIC DNA]</scope>
    <source>
        <strain evidence="4">KCTC 52094</strain>
    </source>
</reference>
<dbReference type="SUPFAM" id="SSF55347">
    <property type="entry name" value="Glyceraldehyde-3-phosphate dehydrogenase-like, C-terminal domain"/>
    <property type="match status" value="1"/>
</dbReference>
<dbReference type="InterPro" id="IPR036291">
    <property type="entry name" value="NAD(P)-bd_dom_sf"/>
</dbReference>
<dbReference type="Gene3D" id="3.40.50.720">
    <property type="entry name" value="NAD(P)-binding Rossmann-like Domain"/>
    <property type="match status" value="1"/>
</dbReference>
<dbReference type="InterPro" id="IPR013021">
    <property type="entry name" value="Myo-inos-1-P_Synthase_GAPDH"/>
</dbReference>
<dbReference type="Pfam" id="PF01658">
    <property type="entry name" value="Inos-1-P_synth"/>
    <property type="match status" value="1"/>
</dbReference>
<organism evidence="3 4">
    <name type="scientific">Teichococcus globiformis</name>
    <dbReference type="NCBI Taxonomy" id="2307229"/>
    <lineage>
        <taxon>Bacteria</taxon>
        <taxon>Pseudomonadati</taxon>
        <taxon>Pseudomonadota</taxon>
        <taxon>Alphaproteobacteria</taxon>
        <taxon>Acetobacterales</taxon>
        <taxon>Roseomonadaceae</taxon>
        <taxon>Roseomonas</taxon>
    </lineage>
</organism>
<feature type="domain" description="Myo-inositol-1-phosphate synthase GAPDH-like" evidence="2">
    <location>
        <begin position="191"/>
        <end position="296"/>
    </location>
</feature>
<keyword evidence="4" id="KW-1185">Reference proteome</keyword>
<dbReference type="Pfam" id="PF07994">
    <property type="entry name" value="NAD_binding_5"/>
    <property type="match status" value="1"/>
</dbReference>
<dbReference type="EMBL" id="JBHRTN010000006">
    <property type="protein sequence ID" value="MFC3124411.1"/>
    <property type="molecule type" value="Genomic_DNA"/>
</dbReference>
<sequence>MDGLPLGDVNVAGLVDYRNMMFGGWDLNAADLASAAAEHRVLSHDQLAETGEALSDISPWPAVGSGAFCRGVDGANKHEAAGHRAAIAAISADLQRFRHTSGADGVVMVNLASTERTPSDDGILASLDDFERALDRNDPGIGPAMLYAYAAIESGVPYGNFTPSLAADAPALKEFARQRNVPVAGKDGKTGQTMMKTVLAPALRARALHVDGWFSTNILGNRDGEALRDPDSLRSKLDTKGSVLDSILGYHVEDHLVDIRYYKPRGDDKEAWDNIDISGFLGHRMQIKVNFLCKDSVLAAPLALEIARVLDLAQQRGDGGVQEQLSVFFKAPMVANGHAPEHAFHVQERMLMDWLGAPSL</sequence>
<protein>
    <submittedName>
        <fullName evidence="3">Inositol-3-phosphate synthase</fullName>
    </submittedName>
</protein>
<dbReference type="Proteomes" id="UP001595593">
    <property type="component" value="Unassembled WGS sequence"/>
</dbReference>
<dbReference type="PANTHER" id="PTHR11510">
    <property type="entry name" value="MYO-INOSITOL-1 PHOSPHATE SYNTHASE"/>
    <property type="match status" value="1"/>
</dbReference>
<evidence type="ECO:0000313" key="3">
    <source>
        <dbReference type="EMBL" id="MFC3124411.1"/>
    </source>
</evidence>
<name>A0ABV7FYB2_9PROT</name>
<dbReference type="SUPFAM" id="SSF51735">
    <property type="entry name" value="NAD(P)-binding Rossmann-fold domains"/>
    <property type="match status" value="1"/>
</dbReference>
<gene>
    <name evidence="3" type="ORF">ACFOD4_04995</name>
</gene>
<dbReference type="Gene3D" id="3.30.360.10">
    <property type="entry name" value="Dihydrodipicolinate Reductase, domain 2"/>
    <property type="match status" value="1"/>
</dbReference>